<dbReference type="Gene3D" id="3.40.1350.10">
    <property type="match status" value="1"/>
</dbReference>
<evidence type="ECO:0000256" key="1">
    <source>
        <dbReference type="ARBA" id="ARBA00006738"/>
    </source>
</evidence>
<reference evidence="4" key="1">
    <citation type="journal article" date="2019" name="Int. J. Syst. Evol. Microbiol.">
        <title>The Global Catalogue of Microorganisms (GCM) 10K type strain sequencing project: providing services to taxonomists for standard genome sequencing and annotation.</title>
        <authorList>
            <consortium name="The Broad Institute Genomics Platform"/>
            <consortium name="The Broad Institute Genome Sequencing Center for Infectious Disease"/>
            <person name="Wu L."/>
            <person name="Ma J."/>
        </authorList>
    </citation>
    <scope>NUCLEOTIDE SEQUENCE [LARGE SCALE GENOMIC DNA]</scope>
    <source>
        <strain evidence="4">JCM 17919</strain>
    </source>
</reference>
<dbReference type="RefSeq" id="WP_345256149.1">
    <property type="nucleotide sequence ID" value="NZ_BAABGY010000007.1"/>
</dbReference>
<evidence type="ECO:0000313" key="3">
    <source>
        <dbReference type="EMBL" id="GAA4332817.1"/>
    </source>
</evidence>
<comment type="caution">
    <text evidence="3">The sequence shown here is derived from an EMBL/GenBank/DDBJ whole genome shotgun (WGS) entry which is preliminary data.</text>
</comment>
<proteinExistence type="inferred from homology"/>
<dbReference type="InterPro" id="IPR003509">
    <property type="entry name" value="UPF0102_YraN-like"/>
</dbReference>
<dbReference type="HAMAP" id="MF_00048">
    <property type="entry name" value="UPF0102"/>
    <property type="match status" value="1"/>
</dbReference>
<evidence type="ECO:0000256" key="2">
    <source>
        <dbReference type="HAMAP-Rule" id="MF_00048"/>
    </source>
</evidence>
<dbReference type="PANTHER" id="PTHR34039:SF1">
    <property type="entry name" value="UPF0102 PROTEIN YRAN"/>
    <property type="match status" value="1"/>
</dbReference>
<dbReference type="InterPro" id="IPR011335">
    <property type="entry name" value="Restrct_endonuc-II-like"/>
</dbReference>
<gene>
    <name evidence="3" type="ORF">GCM10023184_25670</name>
</gene>
<protein>
    <recommendedName>
        <fullName evidence="2">UPF0102 protein GCM10023184_25670</fullName>
    </recommendedName>
</protein>
<dbReference type="InterPro" id="IPR011856">
    <property type="entry name" value="tRNA_endonuc-like_dom_sf"/>
</dbReference>
<comment type="similarity">
    <text evidence="1 2">Belongs to the UPF0102 family.</text>
</comment>
<dbReference type="Pfam" id="PF02021">
    <property type="entry name" value="UPF0102"/>
    <property type="match status" value="1"/>
</dbReference>
<dbReference type="EMBL" id="BAABGY010000007">
    <property type="protein sequence ID" value="GAA4332817.1"/>
    <property type="molecule type" value="Genomic_DNA"/>
</dbReference>
<name>A0ABP8H1W0_9BACT</name>
<evidence type="ECO:0000313" key="4">
    <source>
        <dbReference type="Proteomes" id="UP001501725"/>
    </source>
</evidence>
<sequence>MAAHNDTGRAGEALALDFFRQRGYTLLHTNWRFGHLEVDLIAERAGMLHFIEVKYRTESQYGPPEGAVNRKKFNNLKRAAAAYLEQHPQYRDLRFDILAIAQGLRGEPEFFLIEDVFL</sequence>
<accession>A0ABP8H1W0</accession>
<dbReference type="CDD" id="cd20736">
    <property type="entry name" value="PoNe_Nuclease"/>
    <property type="match status" value="1"/>
</dbReference>
<dbReference type="PANTHER" id="PTHR34039">
    <property type="entry name" value="UPF0102 PROTEIN YRAN"/>
    <property type="match status" value="1"/>
</dbReference>
<dbReference type="SUPFAM" id="SSF52980">
    <property type="entry name" value="Restriction endonuclease-like"/>
    <property type="match status" value="1"/>
</dbReference>
<keyword evidence="4" id="KW-1185">Reference proteome</keyword>
<dbReference type="Proteomes" id="UP001501725">
    <property type="component" value="Unassembled WGS sequence"/>
</dbReference>
<organism evidence="3 4">
    <name type="scientific">Flaviaesturariibacter amylovorans</name>
    <dbReference type="NCBI Taxonomy" id="1084520"/>
    <lineage>
        <taxon>Bacteria</taxon>
        <taxon>Pseudomonadati</taxon>
        <taxon>Bacteroidota</taxon>
        <taxon>Chitinophagia</taxon>
        <taxon>Chitinophagales</taxon>
        <taxon>Chitinophagaceae</taxon>
        <taxon>Flaviaestuariibacter</taxon>
    </lineage>
</organism>